<dbReference type="Proteomes" id="UP000196255">
    <property type="component" value="Unassembled WGS sequence"/>
</dbReference>
<gene>
    <name evidence="4" type="ORF">B5G36_08560</name>
    <name evidence="2" type="ORF">B7R82_00330</name>
    <name evidence="3" type="ORF">FYL25_08695</name>
</gene>
<reference evidence="3 7" key="4">
    <citation type="journal article" date="2020" name="Food Funct.">
        <title>Screening of Lactobacillus salivarius strains from the feces of Chinese populations and the evaluation of their effects against intestinal inflammation in mice.</title>
        <authorList>
            <person name="Zhai Q."/>
            <person name="Shen X."/>
            <person name="Cen S."/>
            <person name="Zhang C."/>
            <person name="Tian F."/>
            <person name="Zhao J."/>
            <person name="Zhang H."/>
            <person name="Xue Y."/>
            <person name="Chen W."/>
        </authorList>
    </citation>
    <scope>NUCLEOTIDE SEQUENCE [LARGE SCALE GENOMIC DNA]</scope>
    <source>
        <strain evidence="3 7">FYNDL5_1.scaf</strain>
    </source>
</reference>
<dbReference type="EMBL" id="VSUB01000012">
    <property type="protein sequence ID" value="MYY65468.1"/>
    <property type="molecule type" value="Genomic_DNA"/>
</dbReference>
<evidence type="ECO:0000313" key="5">
    <source>
        <dbReference type="Proteomes" id="UP000195378"/>
    </source>
</evidence>
<feature type="domain" description="PucR C-terminal helix-turn-helix" evidence="1">
    <location>
        <begin position="2"/>
        <end position="25"/>
    </location>
</feature>
<evidence type="ECO:0000259" key="1">
    <source>
        <dbReference type="Pfam" id="PF13556"/>
    </source>
</evidence>
<evidence type="ECO:0000313" key="6">
    <source>
        <dbReference type="Proteomes" id="UP000196255"/>
    </source>
</evidence>
<dbReference type="RefSeq" id="WP_080563877.1">
    <property type="nucleotide sequence ID" value="NZ_CAKMBQ010000002.1"/>
</dbReference>
<dbReference type="AlphaFoldDB" id="A0A1V9RPI8"/>
<reference evidence="4" key="3">
    <citation type="journal article" date="2018" name="BMC Genomics">
        <title>Whole genome sequencing and function prediction of 133 gut anaerobes isolated from chicken caecum in pure cultures.</title>
        <authorList>
            <person name="Medvecky M."/>
            <person name="Cejkova D."/>
            <person name="Polansky O."/>
            <person name="Karasova D."/>
            <person name="Kubasova T."/>
            <person name="Cizek A."/>
            <person name="Rychlik I."/>
        </authorList>
    </citation>
    <scope>NUCLEOTIDE SEQUENCE</scope>
    <source>
        <strain evidence="4">An84</strain>
    </source>
</reference>
<reference evidence="6" key="2">
    <citation type="submission" date="2017-04" db="EMBL/GenBank/DDBJ databases">
        <title>Function of individual gut microbiota members based on whole genome sequencing of pure cultures obtained from chicken caecum.</title>
        <authorList>
            <person name="Medvecky M."/>
            <person name="Cejkova D."/>
            <person name="Polansky O."/>
            <person name="Karasova D."/>
            <person name="Kubasova T."/>
            <person name="Cizek A."/>
            <person name="Rychlik I."/>
        </authorList>
    </citation>
    <scope>NUCLEOTIDE SEQUENCE [LARGE SCALE GENOMIC DNA]</scope>
    <source>
        <strain evidence="6">An84</strain>
    </source>
</reference>
<dbReference type="Proteomes" id="UP000471678">
    <property type="component" value="Unassembled WGS sequence"/>
</dbReference>
<dbReference type="InterPro" id="IPR025736">
    <property type="entry name" value="PucR_C-HTH_dom"/>
</dbReference>
<sequence>MSKIALDLHIHRNTLLYRLSKIHNLIKS</sequence>
<dbReference type="EMBL" id="CP020858">
    <property type="protein sequence ID" value="ARU18543.1"/>
    <property type="molecule type" value="Genomic_DNA"/>
</dbReference>
<evidence type="ECO:0000313" key="2">
    <source>
        <dbReference type="EMBL" id="ARU18543.1"/>
    </source>
</evidence>
<dbReference type="Gene3D" id="1.10.10.2840">
    <property type="entry name" value="PucR C-terminal helix-turn-helix domain"/>
    <property type="match status" value="1"/>
</dbReference>
<dbReference type="Proteomes" id="UP000195378">
    <property type="component" value="Chromosome"/>
</dbReference>
<evidence type="ECO:0000313" key="4">
    <source>
        <dbReference type="EMBL" id="OUN17816.1"/>
    </source>
</evidence>
<evidence type="ECO:0000313" key="7">
    <source>
        <dbReference type="Proteomes" id="UP000471678"/>
    </source>
</evidence>
<dbReference type="EMBL" id="NFHF01000023">
    <property type="protein sequence ID" value="OUN17816.1"/>
    <property type="molecule type" value="Genomic_DNA"/>
</dbReference>
<proteinExistence type="predicted"/>
<accession>A0A1V9RPI8</accession>
<evidence type="ECO:0000313" key="3">
    <source>
        <dbReference type="EMBL" id="MYY65468.1"/>
    </source>
</evidence>
<name>A0A1V9RPI8_9LACO</name>
<dbReference type="InterPro" id="IPR042070">
    <property type="entry name" value="PucR_C-HTH_sf"/>
</dbReference>
<reference evidence="2 5" key="1">
    <citation type="submission" date="2017-04" db="EMBL/GenBank/DDBJ databases">
        <title>Complete genome sequence of Lactobacillus salivarius ZLS006, a probiotic strain isolated from healthy piglet.</title>
        <authorList>
            <person name="Zhang D."/>
        </authorList>
    </citation>
    <scope>NUCLEOTIDE SEQUENCE [LARGE SCALE GENOMIC DNA]</scope>
    <source>
        <strain evidence="2 5">ZLS006</strain>
    </source>
</reference>
<protein>
    <recommendedName>
        <fullName evidence="1">PucR C-terminal helix-turn-helix domain-containing protein</fullName>
    </recommendedName>
</protein>
<dbReference type="Pfam" id="PF13556">
    <property type="entry name" value="HTH_30"/>
    <property type="match status" value="1"/>
</dbReference>
<organism evidence="3 7">
    <name type="scientific">Ligilactobacillus salivarius</name>
    <dbReference type="NCBI Taxonomy" id="1624"/>
    <lineage>
        <taxon>Bacteria</taxon>
        <taxon>Bacillati</taxon>
        <taxon>Bacillota</taxon>
        <taxon>Bacilli</taxon>
        <taxon>Lactobacillales</taxon>
        <taxon>Lactobacillaceae</taxon>
        <taxon>Ligilactobacillus</taxon>
    </lineage>
</organism>